<accession>A0A135Z651</accession>
<name>A0A135Z651_GARVA</name>
<evidence type="ECO:0000256" key="1">
    <source>
        <dbReference type="SAM" id="Phobius"/>
    </source>
</evidence>
<dbReference type="RefSeq" id="WP_075523584.1">
    <property type="nucleotide sequence ID" value="NZ_KQ961866.1"/>
</dbReference>
<feature type="transmembrane region" description="Helical" evidence="1">
    <location>
        <begin position="80"/>
        <end position="97"/>
    </location>
</feature>
<keyword evidence="1" id="KW-1133">Transmembrane helix</keyword>
<sequence>MSEENISSKLSLRWRVADIAVASAIAVVSAVIYWVVSAFCTVPWNFLESITPGMAGLINGLWLFAGPLAAIIVRKPGAALYAEVLAGVIEGFMGNIWGVLDTYLVAVVQGVGAEIVFLVLLYKHWNIWYATLAGAISGVGSWAFSFVKNLQGIDLLGSYGITYLITSAVSGAVFAGLLMWFLYKGIRETGALSSFASGR</sequence>
<dbReference type="Pfam" id="PF09819">
    <property type="entry name" value="ABC_cobalt"/>
    <property type="match status" value="1"/>
</dbReference>
<evidence type="ECO:0000313" key="2">
    <source>
        <dbReference type="EMBL" id="KXI17083.1"/>
    </source>
</evidence>
<dbReference type="PIRSF" id="PIRSF037394">
    <property type="entry name" value="ABC_thiamine-permease_YkoE_prd"/>
    <property type="match status" value="1"/>
</dbReference>
<dbReference type="InterPro" id="IPR017195">
    <property type="entry name" value="ABC_thiamin-permease_prd"/>
</dbReference>
<feature type="transmembrane region" description="Helical" evidence="1">
    <location>
        <begin position="56"/>
        <end position="73"/>
    </location>
</feature>
<dbReference type="PATRIC" id="fig|2702.101.peg.739"/>
<proteinExistence type="predicted"/>
<dbReference type="Proteomes" id="UP000070505">
    <property type="component" value="Unassembled WGS sequence"/>
</dbReference>
<feature type="transmembrane region" description="Helical" evidence="1">
    <location>
        <begin position="103"/>
        <end position="122"/>
    </location>
</feature>
<evidence type="ECO:0000313" key="3">
    <source>
        <dbReference type="Proteomes" id="UP000070505"/>
    </source>
</evidence>
<keyword evidence="1" id="KW-0812">Transmembrane</keyword>
<dbReference type="AlphaFoldDB" id="A0A135Z651"/>
<gene>
    <name evidence="2" type="ORF">HMPREF3230_00758</name>
</gene>
<dbReference type="EMBL" id="LSRC01000033">
    <property type="protein sequence ID" value="KXI17083.1"/>
    <property type="molecule type" value="Genomic_DNA"/>
</dbReference>
<feature type="transmembrane region" description="Helical" evidence="1">
    <location>
        <begin position="12"/>
        <end position="36"/>
    </location>
</feature>
<keyword evidence="1" id="KW-0472">Membrane</keyword>
<feature type="transmembrane region" description="Helical" evidence="1">
    <location>
        <begin position="127"/>
        <end position="147"/>
    </location>
</feature>
<reference evidence="2 3" key="1">
    <citation type="submission" date="2016-02" db="EMBL/GenBank/DDBJ databases">
        <authorList>
            <person name="Wen L."/>
            <person name="He K."/>
            <person name="Yang H."/>
        </authorList>
    </citation>
    <scope>NUCLEOTIDE SEQUENCE [LARGE SCALE GENOMIC DNA]</scope>
    <source>
        <strain evidence="2 3">CMW7778B</strain>
    </source>
</reference>
<feature type="transmembrane region" description="Helical" evidence="1">
    <location>
        <begin position="159"/>
        <end position="183"/>
    </location>
</feature>
<organism evidence="2 3">
    <name type="scientific">Gardnerella vaginalis</name>
    <dbReference type="NCBI Taxonomy" id="2702"/>
    <lineage>
        <taxon>Bacteria</taxon>
        <taxon>Bacillati</taxon>
        <taxon>Actinomycetota</taxon>
        <taxon>Actinomycetes</taxon>
        <taxon>Bifidobacteriales</taxon>
        <taxon>Bifidobacteriaceae</taxon>
        <taxon>Gardnerella</taxon>
    </lineage>
</organism>
<comment type="caution">
    <text evidence="2">The sequence shown here is derived from an EMBL/GenBank/DDBJ whole genome shotgun (WGS) entry which is preliminary data.</text>
</comment>
<protein>
    <submittedName>
        <fullName evidence="2">Uncharacterized protein</fullName>
    </submittedName>
</protein>